<feature type="signal peptide" evidence="1">
    <location>
        <begin position="1"/>
        <end position="26"/>
    </location>
</feature>
<feature type="chain" id="PRO_5037737183" evidence="1">
    <location>
        <begin position="27"/>
        <end position="97"/>
    </location>
</feature>
<keyword evidence="3" id="KW-1185">Reference proteome</keyword>
<evidence type="ECO:0000313" key="3">
    <source>
        <dbReference type="Proteomes" id="UP000661691"/>
    </source>
</evidence>
<dbReference type="AlphaFoldDB" id="A0A926RVA6"/>
<organism evidence="2 3">
    <name type="scientific">Polycladospora coralii</name>
    <dbReference type="NCBI Taxonomy" id="2771432"/>
    <lineage>
        <taxon>Bacteria</taxon>
        <taxon>Bacillati</taxon>
        <taxon>Bacillota</taxon>
        <taxon>Bacilli</taxon>
        <taxon>Bacillales</taxon>
        <taxon>Thermoactinomycetaceae</taxon>
        <taxon>Polycladospora</taxon>
    </lineage>
</organism>
<accession>A0A926RVA6</accession>
<gene>
    <name evidence="2" type="ORF">IC620_16845</name>
</gene>
<proteinExistence type="predicted"/>
<protein>
    <submittedName>
        <fullName evidence="2">Uncharacterized protein</fullName>
    </submittedName>
</protein>
<sequence length="97" mass="11312">MKRTVIFMFTLSLVFGLFVPVTQANAVSNGENVVLDRIYTQESTYIYKTQTVPQTKWFSKYYNGGYYGGTLWLDGCIDYDFSIWKCYYSGYLSRISK</sequence>
<dbReference type="Proteomes" id="UP000661691">
    <property type="component" value="Unassembled WGS sequence"/>
</dbReference>
<comment type="caution">
    <text evidence="2">The sequence shown here is derived from an EMBL/GenBank/DDBJ whole genome shotgun (WGS) entry which is preliminary data.</text>
</comment>
<evidence type="ECO:0000313" key="2">
    <source>
        <dbReference type="EMBL" id="MBD1374008.1"/>
    </source>
</evidence>
<reference evidence="2" key="1">
    <citation type="submission" date="2020-09" db="EMBL/GenBank/DDBJ databases">
        <title>A novel bacterium of genus Hazenella, isolated from South China Sea.</title>
        <authorList>
            <person name="Huang H."/>
            <person name="Mo K."/>
            <person name="Hu Y."/>
        </authorList>
    </citation>
    <scope>NUCLEOTIDE SEQUENCE</scope>
    <source>
        <strain evidence="2">IB182357</strain>
    </source>
</reference>
<evidence type="ECO:0000256" key="1">
    <source>
        <dbReference type="SAM" id="SignalP"/>
    </source>
</evidence>
<name>A0A926RVA6_9BACL</name>
<dbReference type="RefSeq" id="WP_191142929.1">
    <property type="nucleotide sequence ID" value="NZ_JACXAH010000071.1"/>
</dbReference>
<dbReference type="EMBL" id="JACXAH010000071">
    <property type="protein sequence ID" value="MBD1374008.1"/>
    <property type="molecule type" value="Genomic_DNA"/>
</dbReference>
<keyword evidence="1" id="KW-0732">Signal</keyword>